<dbReference type="Proteomes" id="UP001596222">
    <property type="component" value="Unassembled WGS sequence"/>
</dbReference>
<keyword evidence="3" id="KW-1185">Reference proteome</keyword>
<name>A0ABW0A598_9ACTN</name>
<reference evidence="3" key="1">
    <citation type="journal article" date="2019" name="Int. J. Syst. Evol. Microbiol.">
        <title>The Global Catalogue of Microorganisms (GCM) 10K type strain sequencing project: providing services to taxonomists for standard genome sequencing and annotation.</title>
        <authorList>
            <consortium name="The Broad Institute Genomics Platform"/>
            <consortium name="The Broad Institute Genome Sequencing Center for Infectious Disease"/>
            <person name="Wu L."/>
            <person name="Ma J."/>
        </authorList>
    </citation>
    <scope>NUCLEOTIDE SEQUENCE [LARGE SCALE GENOMIC DNA]</scope>
    <source>
        <strain evidence="3">CGMCC 4.1641</strain>
    </source>
</reference>
<evidence type="ECO:0008006" key="4">
    <source>
        <dbReference type="Google" id="ProtNLM"/>
    </source>
</evidence>
<keyword evidence="1" id="KW-0732">Signal</keyword>
<dbReference type="EMBL" id="JBHSKJ010000022">
    <property type="protein sequence ID" value="MFC5148883.1"/>
    <property type="molecule type" value="Genomic_DNA"/>
</dbReference>
<sequence>MKRRLSTLLGALAAATLISVVVPTSAQAVVHDELVINGVKYPNPKGCINLPGLPRELEIYNDTTRKAVAFPLPGCNGLTTGTLNAGKQGTTLGSSVLMGS</sequence>
<comment type="caution">
    <text evidence="2">The sequence shown here is derived from an EMBL/GenBank/DDBJ whole genome shotgun (WGS) entry which is preliminary data.</text>
</comment>
<feature type="chain" id="PRO_5046360110" description="Secreted protein" evidence="1">
    <location>
        <begin position="29"/>
        <end position="100"/>
    </location>
</feature>
<feature type="signal peptide" evidence="1">
    <location>
        <begin position="1"/>
        <end position="28"/>
    </location>
</feature>
<protein>
    <recommendedName>
        <fullName evidence="4">Secreted protein</fullName>
    </recommendedName>
</protein>
<proteinExistence type="predicted"/>
<evidence type="ECO:0000313" key="3">
    <source>
        <dbReference type="Proteomes" id="UP001596222"/>
    </source>
</evidence>
<organism evidence="2 3">
    <name type="scientific">Streptomyces aureoversilis</name>
    <dbReference type="NCBI Taxonomy" id="67277"/>
    <lineage>
        <taxon>Bacteria</taxon>
        <taxon>Bacillati</taxon>
        <taxon>Actinomycetota</taxon>
        <taxon>Actinomycetes</taxon>
        <taxon>Kitasatosporales</taxon>
        <taxon>Streptomycetaceae</taxon>
        <taxon>Streptomyces</taxon>
    </lineage>
</organism>
<evidence type="ECO:0000256" key="1">
    <source>
        <dbReference type="SAM" id="SignalP"/>
    </source>
</evidence>
<gene>
    <name evidence="2" type="ORF">ACFPP6_29870</name>
</gene>
<accession>A0ABW0A598</accession>
<dbReference type="RefSeq" id="WP_382048970.1">
    <property type="nucleotide sequence ID" value="NZ_JBHSKJ010000022.1"/>
</dbReference>
<evidence type="ECO:0000313" key="2">
    <source>
        <dbReference type="EMBL" id="MFC5148883.1"/>
    </source>
</evidence>